<comment type="caution">
    <text evidence="5">The sequence shown here is derived from an EMBL/GenBank/DDBJ whole genome shotgun (WGS) entry which is preliminary data.</text>
</comment>
<evidence type="ECO:0000256" key="1">
    <source>
        <dbReference type="ARBA" id="ARBA00006739"/>
    </source>
</evidence>
<evidence type="ECO:0000256" key="3">
    <source>
        <dbReference type="ARBA" id="ARBA00022679"/>
    </source>
</evidence>
<dbReference type="EMBL" id="LAZR01044094">
    <property type="protein sequence ID" value="KKL05488.1"/>
    <property type="molecule type" value="Genomic_DNA"/>
</dbReference>
<dbReference type="InterPro" id="IPR029044">
    <property type="entry name" value="Nucleotide-diphossugar_trans"/>
</dbReference>
<dbReference type="InterPro" id="IPR001173">
    <property type="entry name" value="Glyco_trans_2-like"/>
</dbReference>
<evidence type="ECO:0000256" key="2">
    <source>
        <dbReference type="ARBA" id="ARBA00022676"/>
    </source>
</evidence>
<keyword evidence="2" id="KW-0328">Glycosyltransferase</keyword>
<dbReference type="GO" id="GO:0016757">
    <property type="term" value="F:glycosyltransferase activity"/>
    <property type="evidence" value="ECO:0007669"/>
    <property type="project" value="UniProtKB-KW"/>
</dbReference>
<feature type="domain" description="Glycosyltransferase 2-like" evidence="4">
    <location>
        <begin position="32"/>
        <end position="198"/>
    </location>
</feature>
<dbReference type="SUPFAM" id="SSF53448">
    <property type="entry name" value="Nucleotide-diphospho-sugar transferases"/>
    <property type="match status" value="1"/>
</dbReference>
<name>A0A0F9D067_9ZZZZ</name>
<evidence type="ECO:0000313" key="5">
    <source>
        <dbReference type="EMBL" id="KKL05488.1"/>
    </source>
</evidence>
<organism evidence="5">
    <name type="scientific">marine sediment metagenome</name>
    <dbReference type="NCBI Taxonomy" id="412755"/>
    <lineage>
        <taxon>unclassified sequences</taxon>
        <taxon>metagenomes</taxon>
        <taxon>ecological metagenomes</taxon>
    </lineage>
</organism>
<accession>A0A0F9D067</accession>
<keyword evidence="3" id="KW-0808">Transferase</keyword>
<dbReference type="PANTHER" id="PTHR43179">
    <property type="entry name" value="RHAMNOSYLTRANSFERASE WBBL"/>
    <property type="match status" value="1"/>
</dbReference>
<dbReference type="AlphaFoldDB" id="A0A0F9D067"/>
<proteinExistence type="inferred from homology"/>
<protein>
    <recommendedName>
        <fullName evidence="4">Glycosyltransferase 2-like domain-containing protein</fullName>
    </recommendedName>
</protein>
<sequence length="463" mass="51803">VLEGNSSLVKSNKNKTKSFQNILSKGPQPVDIVVPVYGGLQVLVHCLTSVMLRTHWPFKLIVVDDCSPDMATKAWLKEWGKANPVHTVLFNKKNRGFAATVNRGIEHGDAPYICVLNSDVIITDNWLFKMVLALEADEKNKIVNPCTNNTALINIDLQEGYDYQDMNRAFELLSSHEYPEVMPTGFCFMMERDLINQIGTFDEGYVSYGEETDFWMRTITRIVNGEVSNWKAVLADDTYIFHERGSSFNVFTAEEHMGYRKAGASRFHSLWPTFKQWNQTFDMTKTLQKLRSPIAHSLIKKENPAYSVCFVVYSTEQGCGGMKVIADIVNYLNEVGVEAKVAHIRRNPTLKAPPLPSLRSGPIIFEGVDDFLHNFEERVFKSGVVVAATGELMSAVAALTTNNPRLTSLHFSQSDDVSISPTKEQSKAIAEANKLAEYTITNSKWVAEKMAKSVKVSGHISVG</sequence>
<feature type="non-terminal residue" evidence="5">
    <location>
        <position position="1"/>
    </location>
</feature>
<comment type="similarity">
    <text evidence="1">Belongs to the glycosyltransferase 2 family.</text>
</comment>
<dbReference type="Pfam" id="PF00535">
    <property type="entry name" value="Glycos_transf_2"/>
    <property type="match status" value="1"/>
</dbReference>
<gene>
    <name evidence="5" type="ORF">LCGC14_2605530</name>
</gene>
<evidence type="ECO:0000259" key="4">
    <source>
        <dbReference type="Pfam" id="PF00535"/>
    </source>
</evidence>
<dbReference type="Gene3D" id="3.90.550.10">
    <property type="entry name" value="Spore Coat Polysaccharide Biosynthesis Protein SpsA, Chain A"/>
    <property type="match status" value="1"/>
</dbReference>
<feature type="non-terminal residue" evidence="5">
    <location>
        <position position="463"/>
    </location>
</feature>
<reference evidence="5" key="1">
    <citation type="journal article" date="2015" name="Nature">
        <title>Complex archaea that bridge the gap between prokaryotes and eukaryotes.</title>
        <authorList>
            <person name="Spang A."/>
            <person name="Saw J.H."/>
            <person name="Jorgensen S.L."/>
            <person name="Zaremba-Niedzwiedzka K."/>
            <person name="Martijn J."/>
            <person name="Lind A.E."/>
            <person name="van Eijk R."/>
            <person name="Schleper C."/>
            <person name="Guy L."/>
            <person name="Ettema T.J."/>
        </authorList>
    </citation>
    <scope>NUCLEOTIDE SEQUENCE</scope>
</reference>
<dbReference type="PANTHER" id="PTHR43179:SF12">
    <property type="entry name" value="GALACTOFURANOSYLTRANSFERASE GLFT2"/>
    <property type="match status" value="1"/>
</dbReference>